<dbReference type="PANTHER" id="PTHR33751:SF1">
    <property type="entry name" value="CBB3-TYPE CYTOCHROME C OXIDASE SUBUNIT FIXP"/>
    <property type="match status" value="1"/>
</dbReference>
<gene>
    <name evidence="25" type="primary">ccoP</name>
    <name evidence="25" type="ORF">HCU73_00595</name>
</gene>
<evidence type="ECO:0000256" key="21">
    <source>
        <dbReference type="PIRSR" id="PIRSR000006-2"/>
    </source>
</evidence>
<dbReference type="GO" id="GO:0046872">
    <property type="term" value="F:metal ion binding"/>
    <property type="evidence" value="ECO:0007669"/>
    <property type="project" value="UniProtKB-KW"/>
</dbReference>
<comment type="function">
    <text evidence="19">C-type cytochrome. Part of the cbb3-type cytochrome c oxidase complex.</text>
</comment>
<evidence type="ECO:0000313" key="25">
    <source>
        <dbReference type="EMBL" id="NKX43074.1"/>
    </source>
</evidence>
<reference evidence="25 26" key="1">
    <citation type="submission" date="2020-04" db="EMBL/GenBank/DDBJ databases">
        <authorList>
            <person name="Yoon J."/>
        </authorList>
    </citation>
    <scope>NUCLEOTIDE SEQUENCE [LARGE SCALE GENOMIC DNA]</scope>
    <source>
        <strain evidence="25 26">KMU-115</strain>
    </source>
</reference>
<feature type="region of interest" description="Disordered" evidence="22">
    <location>
        <begin position="1"/>
        <end position="22"/>
    </location>
</feature>
<feature type="binding site" description="covalent" evidence="21">
    <location>
        <position position="130"/>
    </location>
    <ligand>
        <name>heme c</name>
        <dbReference type="ChEBI" id="CHEBI:61717"/>
        <label>1</label>
    </ligand>
</feature>
<keyword evidence="12 19" id="KW-0375">Hydrogen ion transport</keyword>
<keyword evidence="15 19" id="KW-0560">Oxidoreductase</keyword>
<comment type="subunit">
    <text evidence="19">Component of the cbb3-type cytochrome c oxidase.</text>
</comment>
<evidence type="ECO:0000256" key="13">
    <source>
        <dbReference type="ARBA" id="ARBA00022982"/>
    </source>
</evidence>
<keyword evidence="11" id="KW-0677">Repeat</keyword>
<evidence type="ECO:0000256" key="23">
    <source>
        <dbReference type="SAM" id="Phobius"/>
    </source>
</evidence>
<dbReference type="PANTHER" id="PTHR33751">
    <property type="entry name" value="CBB3-TYPE CYTOCHROME C OXIDASE SUBUNIT FIXP"/>
    <property type="match status" value="1"/>
</dbReference>
<dbReference type="GO" id="GO:0006119">
    <property type="term" value="P:oxidative phosphorylation"/>
    <property type="evidence" value="ECO:0007669"/>
    <property type="project" value="UniProtKB-UniPathway"/>
</dbReference>
<evidence type="ECO:0000256" key="3">
    <source>
        <dbReference type="ARBA" id="ARBA00006113"/>
    </source>
</evidence>
<feature type="binding site" description="axial binding residue" evidence="20">
    <location>
        <position position="184"/>
    </location>
    <ligand>
        <name>heme c</name>
        <dbReference type="ChEBI" id="CHEBI:61717"/>
        <label>2</label>
    </ligand>
    <ligandPart>
        <name>Fe</name>
        <dbReference type="ChEBI" id="CHEBI:18248"/>
    </ligandPart>
</feature>
<comment type="caution">
    <text evidence="25">The sequence shown here is derived from an EMBL/GenBank/DDBJ whole genome shotgun (WGS) entry which is preliminary data.</text>
</comment>
<evidence type="ECO:0000256" key="12">
    <source>
        <dbReference type="ARBA" id="ARBA00022781"/>
    </source>
</evidence>
<feature type="binding site" description="axial binding residue" evidence="20">
    <location>
        <position position="134"/>
    </location>
    <ligand>
        <name>heme c</name>
        <dbReference type="ChEBI" id="CHEBI:61717"/>
        <label>1</label>
    </ligand>
    <ligandPart>
        <name>Fe</name>
        <dbReference type="ChEBI" id="CHEBI:18248"/>
    </ligandPart>
</feature>
<evidence type="ECO:0000313" key="26">
    <source>
        <dbReference type="Proteomes" id="UP000526408"/>
    </source>
</evidence>
<evidence type="ECO:0000256" key="8">
    <source>
        <dbReference type="ARBA" id="ARBA00022660"/>
    </source>
</evidence>
<evidence type="ECO:0000256" key="5">
    <source>
        <dbReference type="ARBA" id="ARBA00022475"/>
    </source>
</evidence>
<comment type="pathway">
    <text evidence="2 19">Energy metabolism; oxidative phosphorylation.</text>
</comment>
<dbReference type="NCBIfam" id="TIGR00782">
    <property type="entry name" value="ccoP"/>
    <property type="match status" value="1"/>
</dbReference>
<keyword evidence="18 19" id="KW-0472">Membrane</keyword>
<evidence type="ECO:0000256" key="17">
    <source>
        <dbReference type="ARBA" id="ARBA00023065"/>
    </source>
</evidence>
<dbReference type="PIRSF" id="PIRSF000006">
    <property type="entry name" value="Cbb3-Cox_fixP"/>
    <property type="match status" value="1"/>
</dbReference>
<dbReference type="InterPro" id="IPR009056">
    <property type="entry name" value="Cyt_c-like_dom"/>
</dbReference>
<name>A0A7X6GVD6_9RHOB</name>
<feature type="binding site" description="axial binding residue" evidence="20">
    <location>
        <position position="272"/>
    </location>
    <ligand>
        <name>heme c</name>
        <dbReference type="ChEBI" id="CHEBI:61717"/>
        <label>1</label>
    </ligand>
    <ligandPart>
        <name>Fe</name>
        <dbReference type="ChEBI" id="CHEBI:18248"/>
    </ligandPart>
</feature>
<keyword evidence="17 19" id="KW-0406">Ion transport</keyword>
<dbReference type="GO" id="GO:1902600">
    <property type="term" value="P:proton transmembrane transport"/>
    <property type="evidence" value="ECO:0007669"/>
    <property type="project" value="UniProtKB-KW"/>
</dbReference>
<dbReference type="Pfam" id="PF13442">
    <property type="entry name" value="Cytochrome_CBB3"/>
    <property type="match status" value="1"/>
</dbReference>
<dbReference type="GO" id="GO:0005886">
    <property type="term" value="C:plasma membrane"/>
    <property type="evidence" value="ECO:0007669"/>
    <property type="project" value="UniProtKB-SubCell"/>
</dbReference>
<organism evidence="25 26">
    <name type="scientific">Roseicyclus persicicus</name>
    <dbReference type="NCBI Taxonomy" id="2650661"/>
    <lineage>
        <taxon>Bacteria</taxon>
        <taxon>Pseudomonadati</taxon>
        <taxon>Pseudomonadota</taxon>
        <taxon>Alphaproteobacteria</taxon>
        <taxon>Rhodobacterales</taxon>
        <taxon>Roseobacteraceae</taxon>
        <taxon>Roseicyclus</taxon>
    </lineage>
</organism>
<dbReference type="Pfam" id="PF14715">
    <property type="entry name" value="FixP_N"/>
    <property type="match status" value="1"/>
</dbReference>
<dbReference type="Gene3D" id="6.10.280.130">
    <property type="match status" value="1"/>
</dbReference>
<evidence type="ECO:0000256" key="1">
    <source>
        <dbReference type="ARBA" id="ARBA00004533"/>
    </source>
</evidence>
<feature type="binding site" description="covalent" evidence="21">
    <location>
        <position position="230"/>
    </location>
    <ligand>
        <name>heme c</name>
        <dbReference type="ChEBI" id="CHEBI:61717"/>
        <label>2</label>
    </ligand>
</feature>
<evidence type="ECO:0000256" key="16">
    <source>
        <dbReference type="ARBA" id="ARBA00023004"/>
    </source>
</evidence>
<dbReference type="InterPro" id="IPR036909">
    <property type="entry name" value="Cyt_c-like_dom_sf"/>
</dbReference>
<evidence type="ECO:0000256" key="18">
    <source>
        <dbReference type="ARBA" id="ARBA00023136"/>
    </source>
</evidence>
<keyword evidence="10 19" id="KW-0479">Metal-binding</keyword>
<evidence type="ECO:0000256" key="10">
    <source>
        <dbReference type="ARBA" id="ARBA00022723"/>
    </source>
</evidence>
<feature type="domain" description="Cytochrome c" evidence="24">
    <location>
        <begin position="117"/>
        <end position="207"/>
    </location>
</feature>
<evidence type="ECO:0000256" key="19">
    <source>
        <dbReference type="PIRNR" id="PIRNR000006"/>
    </source>
</evidence>
<comment type="cofactor">
    <cofactor evidence="19 21">
        <name>heme c</name>
        <dbReference type="ChEBI" id="CHEBI:61717"/>
    </cofactor>
    <text evidence="19 21">Binds 2 heme C groups per subunit.</text>
</comment>
<keyword evidence="26" id="KW-1185">Reference proteome</keyword>
<dbReference type="InterPro" id="IPR032858">
    <property type="entry name" value="CcoP_N"/>
</dbReference>
<evidence type="ECO:0000259" key="24">
    <source>
        <dbReference type="PROSITE" id="PS51007"/>
    </source>
</evidence>
<feature type="binding site" description="covalent" evidence="21">
    <location>
        <position position="227"/>
    </location>
    <ligand>
        <name>heme c</name>
        <dbReference type="ChEBI" id="CHEBI:61717"/>
        <label>2</label>
    </ligand>
</feature>
<keyword evidence="16 19" id="KW-0408">Iron</keyword>
<evidence type="ECO:0000256" key="9">
    <source>
        <dbReference type="ARBA" id="ARBA00022692"/>
    </source>
</evidence>
<dbReference type="Pfam" id="PF00034">
    <property type="entry name" value="Cytochrom_C"/>
    <property type="match status" value="1"/>
</dbReference>
<dbReference type="Gene3D" id="1.10.760.10">
    <property type="entry name" value="Cytochrome c-like domain"/>
    <property type="match status" value="2"/>
</dbReference>
<dbReference type="EMBL" id="JAAZQQ010000001">
    <property type="protein sequence ID" value="NKX43074.1"/>
    <property type="molecule type" value="Genomic_DNA"/>
</dbReference>
<dbReference type="GO" id="GO:0020037">
    <property type="term" value="F:heme binding"/>
    <property type="evidence" value="ECO:0007669"/>
    <property type="project" value="InterPro"/>
</dbReference>
<dbReference type="GO" id="GO:0009055">
    <property type="term" value="F:electron transfer activity"/>
    <property type="evidence" value="ECO:0007669"/>
    <property type="project" value="InterPro"/>
</dbReference>
<dbReference type="RefSeq" id="WP_168621469.1">
    <property type="nucleotide sequence ID" value="NZ_JAAZQQ010000001.1"/>
</dbReference>
<evidence type="ECO:0000256" key="22">
    <source>
        <dbReference type="SAM" id="MobiDB-lite"/>
    </source>
</evidence>
<feature type="binding site" description="covalent" evidence="21">
    <location>
        <position position="133"/>
    </location>
    <ligand>
        <name>heme c</name>
        <dbReference type="ChEBI" id="CHEBI:61717"/>
        <label>1</label>
    </ligand>
</feature>
<dbReference type="SUPFAM" id="SSF46626">
    <property type="entry name" value="Cytochrome c"/>
    <property type="match status" value="2"/>
</dbReference>
<dbReference type="InterPro" id="IPR038414">
    <property type="entry name" value="CcoP_N_sf"/>
</dbReference>
<evidence type="ECO:0000256" key="20">
    <source>
        <dbReference type="PIRSR" id="PIRSR000006-1"/>
    </source>
</evidence>
<keyword evidence="9 23" id="KW-0812">Transmembrane</keyword>
<feature type="compositionally biased region" description="Basic and acidic residues" evidence="22">
    <location>
        <begin position="1"/>
        <end position="13"/>
    </location>
</feature>
<dbReference type="UniPathway" id="UPA00705"/>
<evidence type="ECO:0000256" key="6">
    <source>
        <dbReference type="ARBA" id="ARBA00022519"/>
    </source>
</evidence>
<feature type="binding site" description="axial binding residue" evidence="20">
    <location>
        <position position="231"/>
    </location>
    <ligand>
        <name>heme c</name>
        <dbReference type="ChEBI" id="CHEBI:61717"/>
        <label>2</label>
    </ligand>
    <ligandPart>
        <name>Fe</name>
        <dbReference type="ChEBI" id="CHEBI:18248"/>
    </ligandPart>
</feature>
<keyword evidence="6 19" id="KW-0997">Cell inner membrane</keyword>
<evidence type="ECO:0000256" key="2">
    <source>
        <dbReference type="ARBA" id="ARBA00004673"/>
    </source>
</evidence>
<comment type="subcellular location">
    <subcellularLocation>
        <location evidence="1 19">Cell inner membrane</location>
    </subcellularLocation>
</comment>
<protein>
    <recommendedName>
        <fullName evidence="19">Cbb3-type cytochrome c oxidase subunit</fullName>
    </recommendedName>
</protein>
<evidence type="ECO:0000256" key="11">
    <source>
        <dbReference type="ARBA" id="ARBA00022737"/>
    </source>
</evidence>
<accession>A0A7X6GVD6</accession>
<keyword evidence="4 19" id="KW-0813">Transport</keyword>
<dbReference type="GO" id="GO:0016491">
    <property type="term" value="F:oxidoreductase activity"/>
    <property type="evidence" value="ECO:0007669"/>
    <property type="project" value="UniProtKB-KW"/>
</dbReference>
<evidence type="ECO:0000256" key="4">
    <source>
        <dbReference type="ARBA" id="ARBA00022448"/>
    </source>
</evidence>
<keyword evidence="14 23" id="KW-1133">Transmembrane helix</keyword>
<keyword evidence="5 19" id="KW-1003">Cell membrane</keyword>
<feature type="transmembrane region" description="Helical" evidence="23">
    <location>
        <begin position="39"/>
        <end position="61"/>
    </location>
</feature>
<keyword evidence="13 19" id="KW-0249">Electron transport</keyword>
<evidence type="ECO:0000256" key="15">
    <source>
        <dbReference type="ARBA" id="ARBA00023002"/>
    </source>
</evidence>
<dbReference type="InterPro" id="IPR050597">
    <property type="entry name" value="Cytochrome_c_Oxidase_Subunit"/>
</dbReference>
<dbReference type="InterPro" id="IPR004678">
    <property type="entry name" value="Cyt_c_oxidase_cbb3_su3"/>
</dbReference>
<keyword evidence="7 19" id="KW-0349">Heme</keyword>
<dbReference type="Proteomes" id="UP000526408">
    <property type="component" value="Unassembled WGS sequence"/>
</dbReference>
<dbReference type="AlphaFoldDB" id="A0A7X6GVD6"/>
<proteinExistence type="inferred from homology"/>
<feature type="domain" description="Cytochrome c" evidence="24">
    <location>
        <begin position="214"/>
        <end position="301"/>
    </location>
</feature>
<comment type="similarity">
    <text evidence="3 19">Belongs to the CcoP / FixP family.</text>
</comment>
<dbReference type="PROSITE" id="PS51007">
    <property type="entry name" value="CYTC"/>
    <property type="match status" value="2"/>
</dbReference>
<evidence type="ECO:0000256" key="14">
    <source>
        <dbReference type="ARBA" id="ARBA00022989"/>
    </source>
</evidence>
<sequence length="304" mass="33095">MIEDHKKHPEEQKLMAGDPDTTGHSWDGIKEFNNPLPRWWLWTFYATIAWAVVYTVLYPAWPLVNGATPGILGFSTRANVAEDIQRFDDMNADIRTRITEVELAAINPEANPDLYNYAIQGGAATFATWCSQCHGSGAAGVQASGYPNLLDDDWLWGGTIDDIHATISHGIRNEDDPMARYSQMTAFEGLLSDEEIASVVQYVRNISGQEADAALVEAGATVYADNCAACHLDDGTGDRYLGAPNLTDAIWLYGGSEEAIEYTVRNARFGVMPPWSAEASAAGRLSEAEVRSVAVYVHSLGGGE</sequence>
<evidence type="ECO:0000256" key="7">
    <source>
        <dbReference type="ARBA" id="ARBA00022617"/>
    </source>
</evidence>
<keyword evidence="8 19" id="KW-0679">Respiratory chain</keyword>